<comment type="subunit">
    <text evidence="12">Monomer.</text>
</comment>
<evidence type="ECO:0000256" key="12">
    <source>
        <dbReference type="HAMAP-Rule" id="MF_01864"/>
    </source>
</evidence>
<dbReference type="InterPro" id="IPR007197">
    <property type="entry name" value="rSAM"/>
</dbReference>
<name>A0A9D1FWS7_9BACT</name>
<feature type="binding site" evidence="12">
    <location>
        <position position="173"/>
    </location>
    <ligand>
        <name>[4Fe-4S] cluster</name>
        <dbReference type="ChEBI" id="CHEBI:49883"/>
        <label>2</label>
        <note>4Fe-4S-S-AdoMet</note>
    </ligand>
</feature>
<evidence type="ECO:0000256" key="5">
    <source>
        <dbReference type="ARBA" id="ARBA00022723"/>
    </source>
</evidence>
<keyword evidence="12" id="KW-0963">Cytoplasm</keyword>
<keyword evidence="6 12" id="KW-0408">Iron</keyword>
<organism evidence="16 17">
    <name type="scientific">Candidatus Scatenecus faecavium</name>
    <dbReference type="NCBI Taxonomy" id="2840915"/>
    <lineage>
        <taxon>Bacteria</taxon>
        <taxon>Candidatus Scatenecus</taxon>
    </lineage>
</organism>
<dbReference type="EC" id="2.8.4.3" evidence="8 12"/>
<dbReference type="PROSITE" id="PS50926">
    <property type="entry name" value="TRAM"/>
    <property type="match status" value="1"/>
</dbReference>
<evidence type="ECO:0000259" key="15">
    <source>
        <dbReference type="PROSITE" id="PS51918"/>
    </source>
</evidence>
<dbReference type="Pfam" id="PF04055">
    <property type="entry name" value="Radical_SAM"/>
    <property type="match status" value="1"/>
</dbReference>
<keyword evidence="4 12" id="KW-0949">S-adenosyl-L-methionine</keyword>
<feature type="domain" description="TRAM" evidence="13">
    <location>
        <begin position="392"/>
        <end position="455"/>
    </location>
</feature>
<proteinExistence type="inferred from homology"/>
<evidence type="ECO:0000313" key="17">
    <source>
        <dbReference type="Proteomes" id="UP000824139"/>
    </source>
</evidence>
<evidence type="ECO:0000256" key="9">
    <source>
        <dbReference type="ARBA" id="ARBA00068570"/>
    </source>
</evidence>
<evidence type="ECO:0000256" key="10">
    <source>
        <dbReference type="ARBA" id="ARBA00080698"/>
    </source>
</evidence>
<feature type="domain" description="Radical SAM core" evidence="15">
    <location>
        <begin position="152"/>
        <end position="389"/>
    </location>
</feature>
<comment type="function">
    <text evidence="1 12">Catalyzes the methylthiolation of N6-(dimethylallyl)adenosine (i(6)A), leading to the formation of 2-methylthio-N6-(dimethylallyl)adenosine (ms(2)i(6)A) at position 37 in tRNAs that read codons beginning with uridine.</text>
</comment>
<keyword evidence="12" id="KW-0819">tRNA processing</keyword>
<dbReference type="FunFam" id="3.80.30.20:FF:000001">
    <property type="entry name" value="tRNA-2-methylthio-N(6)-dimethylallyladenosine synthase 2"/>
    <property type="match status" value="1"/>
</dbReference>
<dbReference type="SUPFAM" id="SSF102114">
    <property type="entry name" value="Radical SAM enzymes"/>
    <property type="match status" value="1"/>
</dbReference>
<dbReference type="CDD" id="cd01335">
    <property type="entry name" value="Radical_SAM"/>
    <property type="match status" value="1"/>
</dbReference>
<dbReference type="SFLD" id="SFLDS00029">
    <property type="entry name" value="Radical_SAM"/>
    <property type="match status" value="1"/>
</dbReference>
<gene>
    <name evidence="12 16" type="primary">miaB</name>
    <name evidence="16" type="ORF">IAD41_04570</name>
</gene>
<comment type="cofactor">
    <cofactor evidence="12">
        <name>[4Fe-4S] cluster</name>
        <dbReference type="ChEBI" id="CHEBI:49883"/>
    </cofactor>
    <text evidence="12">Binds 2 [4Fe-4S] clusters. One cluster is coordinated with 3 cysteines and an exchangeable S-adenosyl-L-methionine.</text>
</comment>
<dbReference type="PROSITE" id="PS51918">
    <property type="entry name" value="RADICAL_SAM"/>
    <property type="match status" value="1"/>
</dbReference>
<evidence type="ECO:0000256" key="1">
    <source>
        <dbReference type="ARBA" id="ARBA00003234"/>
    </source>
</evidence>
<sequence>MGKYSSEDMKKVYIETMGCQMNKSDSERMFGMLAHFGYEKTEIAKEADLVMVNTCSIRQLSEDKAFSLIGVWGQWKKTSKPDLKIGFCGCVAQQKMKEVFRRAPYVDFVLGTHKIYSLPEIIKKINAGERVLECTETNATEDDKAKEFEINRVKSVNAWIPITEGCNNFCTYCIVPYTRGRERSRTPEIIIKEVKDALANGFKEITLLGQNVDSYGKDFAQKEGELKNYRLAQLLRDLNALDGNFRIRFVTSYPTDITDELIDTVVELDKVCEYFHIPMQSGSSEVLKKMNRRYDRETYAKIVAKVRAKVPDVTITSDFIAGFPGETEEQFEETLTAIDEFELDYSNTAAYSPREKTVAAKWVDKFIDEDVKTERLARLNEKVRENCLKSNKKYVGRTMEVLIENFENHKGKNVITGRTRNNKIVHIPCETDRTGEFLTVKITGTKTWYLQGELV</sequence>
<dbReference type="Pfam" id="PF00919">
    <property type="entry name" value="UPF0004"/>
    <property type="match status" value="1"/>
</dbReference>
<comment type="similarity">
    <text evidence="12">Belongs to the methylthiotransferase family. MiaB subfamily.</text>
</comment>
<dbReference type="GO" id="GO:0046872">
    <property type="term" value="F:metal ion binding"/>
    <property type="evidence" value="ECO:0007669"/>
    <property type="project" value="UniProtKB-KW"/>
</dbReference>
<evidence type="ECO:0000256" key="6">
    <source>
        <dbReference type="ARBA" id="ARBA00023004"/>
    </source>
</evidence>
<dbReference type="NCBIfam" id="TIGR00089">
    <property type="entry name" value="MiaB/RimO family radical SAM methylthiotransferase"/>
    <property type="match status" value="1"/>
</dbReference>
<dbReference type="Gene3D" id="3.40.50.12160">
    <property type="entry name" value="Methylthiotransferase, N-terminal domain"/>
    <property type="match status" value="1"/>
</dbReference>
<feature type="binding site" evidence="12">
    <location>
        <position position="90"/>
    </location>
    <ligand>
        <name>[4Fe-4S] cluster</name>
        <dbReference type="ChEBI" id="CHEBI:49883"/>
        <label>1</label>
    </ligand>
</feature>
<evidence type="ECO:0000256" key="4">
    <source>
        <dbReference type="ARBA" id="ARBA00022691"/>
    </source>
</evidence>
<keyword evidence="2 12" id="KW-0004">4Fe-4S</keyword>
<dbReference type="Pfam" id="PF01938">
    <property type="entry name" value="TRAM"/>
    <property type="match status" value="1"/>
</dbReference>
<reference evidence="16" key="2">
    <citation type="journal article" date="2021" name="PeerJ">
        <title>Extensive microbial diversity within the chicken gut microbiome revealed by metagenomics and culture.</title>
        <authorList>
            <person name="Gilroy R."/>
            <person name="Ravi A."/>
            <person name="Getino M."/>
            <person name="Pursley I."/>
            <person name="Horton D.L."/>
            <person name="Alikhan N.F."/>
            <person name="Baker D."/>
            <person name="Gharbi K."/>
            <person name="Hall N."/>
            <person name="Watson M."/>
            <person name="Adriaenssens E.M."/>
            <person name="Foster-Nyarko E."/>
            <person name="Jarju S."/>
            <person name="Secka A."/>
            <person name="Antonio M."/>
            <person name="Oren A."/>
            <person name="Chaudhuri R.R."/>
            <person name="La Ragione R."/>
            <person name="Hildebrand F."/>
            <person name="Pallen M.J."/>
        </authorList>
    </citation>
    <scope>NUCLEOTIDE SEQUENCE</scope>
    <source>
        <strain evidence="16">CHK152-2994</strain>
    </source>
</reference>
<dbReference type="InterPro" id="IPR020612">
    <property type="entry name" value="Methylthiotransferase_CS"/>
</dbReference>
<keyword evidence="3 12" id="KW-0808">Transferase</keyword>
<evidence type="ECO:0000256" key="7">
    <source>
        <dbReference type="ARBA" id="ARBA00023014"/>
    </source>
</evidence>
<dbReference type="PROSITE" id="PS01278">
    <property type="entry name" value="MTTASE_RADICAL"/>
    <property type="match status" value="1"/>
</dbReference>
<dbReference type="GO" id="GO:0005829">
    <property type="term" value="C:cytosol"/>
    <property type="evidence" value="ECO:0007669"/>
    <property type="project" value="TreeGrafter"/>
</dbReference>
<evidence type="ECO:0000256" key="8">
    <source>
        <dbReference type="ARBA" id="ARBA00033765"/>
    </source>
</evidence>
<feature type="binding site" evidence="12">
    <location>
        <position position="166"/>
    </location>
    <ligand>
        <name>[4Fe-4S] cluster</name>
        <dbReference type="ChEBI" id="CHEBI:49883"/>
        <label>2</label>
        <note>4Fe-4S-S-AdoMet</note>
    </ligand>
</feature>
<feature type="binding site" evidence="12">
    <location>
        <position position="19"/>
    </location>
    <ligand>
        <name>[4Fe-4S] cluster</name>
        <dbReference type="ChEBI" id="CHEBI:49883"/>
        <label>1</label>
    </ligand>
</feature>
<dbReference type="Gene3D" id="3.80.30.20">
    <property type="entry name" value="tm_1862 like domain"/>
    <property type="match status" value="1"/>
</dbReference>
<dbReference type="InterPro" id="IPR013848">
    <property type="entry name" value="Methylthiotransferase_N"/>
</dbReference>
<dbReference type="GO" id="GO:0035597">
    <property type="term" value="F:tRNA-2-methylthio-N(6)-dimethylallyladenosine(37) synthase activity"/>
    <property type="evidence" value="ECO:0007669"/>
    <property type="project" value="UniProtKB-EC"/>
</dbReference>
<reference evidence="16" key="1">
    <citation type="submission" date="2020-10" db="EMBL/GenBank/DDBJ databases">
        <authorList>
            <person name="Gilroy R."/>
        </authorList>
    </citation>
    <scope>NUCLEOTIDE SEQUENCE</scope>
    <source>
        <strain evidence="16">CHK152-2994</strain>
    </source>
</reference>
<dbReference type="InterPro" id="IPR006463">
    <property type="entry name" value="MiaB_methiolase"/>
</dbReference>
<accession>A0A9D1FWS7</accession>
<comment type="catalytic activity">
    <reaction evidence="12">
        <text>N(6)-dimethylallyladenosine(37) in tRNA + (sulfur carrier)-SH + AH2 + 2 S-adenosyl-L-methionine = 2-methylsulfanyl-N(6)-dimethylallyladenosine(37) in tRNA + (sulfur carrier)-H + 5'-deoxyadenosine + L-methionine + A + S-adenosyl-L-homocysteine + 2 H(+)</text>
        <dbReference type="Rhea" id="RHEA:37067"/>
        <dbReference type="Rhea" id="RHEA-COMP:10375"/>
        <dbReference type="Rhea" id="RHEA-COMP:10376"/>
        <dbReference type="Rhea" id="RHEA-COMP:14737"/>
        <dbReference type="Rhea" id="RHEA-COMP:14739"/>
        <dbReference type="ChEBI" id="CHEBI:13193"/>
        <dbReference type="ChEBI" id="CHEBI:15378"/>
        <dbReference type="ChEBI" id="CHEBI:17319"/>
        <dbReference type="ChEBI" id="CHEBI:17499"/>
        <dbReference type="ChEBI" id="CHEBI:29917"/>
        <dbReference type="ChEBI" id="CHEBI:57844"/>
        <dbReference type="ChEBI" id="CHEBI:57856"/>
        <dbReference type="ChEBI" id="CHEBI:59789"/>
        <dbReference type="ChEBI" id="CHEBI:64428"/>
        <dbReference type="ChEBI" id="CHEBI:74415"/>
        <dbReference type="ChEBI" id="CHEBI:74417"/>
        <dbReference type="EC" id="2.8.4.3"/>
    </reaction>
</comment>
<protein>
    <recommendedName>
        <fullName evidence="9 12">tRNA-2-methylthio-N(6)-dimethylallyladenosine synthase</fullName>
        <ecNumber evidence="8 12">2.8.4.3</ecNumber>
    </recommendedName>
    <alternativeName>
        <fullName evidence="11 12">(Dimethylallyl)adenosine tRNA methylthiotransferase MiaB</fullName>
    </alternativeName>
    <alternativeName>
        <fullName evidence="10 12">tRNA-i(6)A37 methylthiotransferase</fullName>
    </alternativeName>
</protein>
<evidence type="ECO:0000259" key="14">
    <source>
        <dbReference type="PROSITE" id="PS51449"/>
    </source>
</evidence>
<dbReference type="SFLD" id="SFLDF00273">
    <property type="entry name" value="(dimethylallyl)adenosine_tRNA"/>
    <property type="match status" value="1"/>
</dbReference>
<dbReference type="InterPro" id="IPR023404">
    <property type="entry name" value="rSAM_horseshoe"/>
</dbReference>
<dbReference type="HAMAP" id="MF_01864">
    <property type="entry name" value="tRNA_metthiotr_MiaB"/>
    <property type="match status" value="1"/>
</dbReference>
<comment type="subcellular location">
    <subcellularLocation>
        <location evidence="12">Cytoplasm</location>
    </subcellularLocation>
</comment>
<dbReference type="Proteomes" id="UP000824139">
    <property type="component" value="Unassembled WGS sequence"/>
</dbReference>
<dbReference type="EMBL" id="DVJO01000097">
    <property type="protein sequence ID" value="HIS82861.1"/>
    <property type="molecule type" value="Genomic_DNA"/>
</dbReference>
<comment type="caution">
    <text evidence="16">The sequence shown here is derived from an EMBL/GenBank/DDBJ whole genome shotgun (WGS) entry which is preliminary data.</text>
</comment>
<feature type="binding site" evidence="12">
    <location>
        <position position="170"/>
    </location>
    <ligand>
        <name>[4Fe-4S] cluster</name>
        <dbReference type="ChEBI" id="CHEBI:49883"/>
        <label>2</label>
        <note>4Fe-4S-S-AdoMet</note>
    </ligand>
</feature>
<dbReference type="InterPro" id="IPR005839">
    <property type="entry name" value="Methylthiotransferase"/>
</dbReference>
<dbReference type="InterPro" id="IPR006638">
    <property type="entry name" value="Elp3/MiaA/NifB-like_rSAM"/>
</dbReference>
<dbReference type="PANTHER" id="PTHR43020:SF2">
    <property type="entry name" value="MITOCHONDRIAL TRNA METHYLTHIOTRANSFERASE CDK5RAP1"/>
    <property type="match status" value="1"/>
</dbReference>
<evidence type="ECO:0000256" key="11">
    <source>
        <dbReference type="ARBA" id="ARBA00081141"/>
    </source>
</evidence>
<evidence type="ECO:0000256" key="2">
    <source>
        <dbReference type="ARBA" id="ARBA00022485"/>
    </source>
</evidence>
<dbReference type="SFLD" id="SFLDG01061">
    <property type="entry name" value="methylthiotransferase"/>
    <property type="match status" value="1"/>
</dbReference>
<evidence type="ECO:0000259" key="13">
    <source>
        <dbReference type="PROSITE" id="PS50926"/>
    </source>
</evidence>
<feature type="domain" description="MTTase N-terminal" evidence="14">
    <location>
        <begin position="10"/>
        <end position="127"/>
    </location>
</feature>
<dbReference type="PROSITE" id="PS51449">
    <property type="entry name" value="MTTASE_N"/>
    <property type="match status" value="1"/>
</dbReference>
<dbReference type="GO" id="GO:0051539">
    <property type="term" value="F:4 iron, 4 sulfur cluster binding"/>
    <property type="evidence" value="ECO:0007669"/>
    <property type="project" value="UniProtKB-UniRule"/>
</dbReference>
<evidence type="ECO:0000313" key="16">
    <source>
        <dbReference type="EMBL" id="HIS82861.1"/>
    </source>
</evidence>
<feature type="binding site" evidence="12">
    <location>
        <position position="55"/>
    </location>
    <ligand>
        <name>[4Fe-4S] cluster</name>
        <dbReference type="ChEBI" id="CHEBI:49883"/>
        <label>1</label>
    </ligand>
</feature>
<dbReference type="SMART" id="SM00729">
    <property type="entry name" value="Elp3"/>
    <property type="match status" value="1"/>
</dbReference>
<dbReference type="SFLD" id="SFLDG01082">
    <property type="entry name" value="B12-binding_domain_containing"/>
    <property type="match status" value="1"/>
</dbReference>
<dbReference type="InterPro" id="IPR058240">
    <property type="entry name" value="rSAM_sf"/>
</dbReference>
<keyword evidence="5 12" id="KW-0479">Metal-binding</keyword>
<dbReference type="AlphaFoldDB" id="A0A9D1FWS7"/>
<dbReference type="NCBIfam" id="TIGR01574">
    <property type="entry name" value="miaB-methiolase"/>
    <property type="match status" value="1"/>
</dbReference>
<evidence type="ECO:0000256" key="3">
    <source>
        <dbReference type="ARBA" id="ARBA00022679"/>
    </source>
</evidence>
<keyword evidence="7 12" id="KW-0411">Iron-sulfur</keyword>
<dbReference type="InterPro" id="IPR002792">
    <property type="entry name" value="TRAM_dom"/>
</dbReference>
<dbReference type="InterPro" id="IPR038135">
    <property type="entry name" value="Methylthiotransferase_N_sf"/>
</dbReference>
<dbReference type="FunFam" id="3.40.50.12160:FF:000003">
    <property type="entry name" value="CDK5 regulatory subunit-associated protein 1"/>
    <property type="match status" value="1"/>
</dbReference>
<dbReference type="PANTHER" id="PTHR43020">
    <property type="entry name" value="CDK5 REGULATORY SUBUNIT-ASSOCIATED PROTEIN 1"/>
    <property type="match status" value="1"/>
</dbReference>